<dbReference type="EMBL" id="PGCJ01000924">
    <property type="protein sequence ID" value="PLW14314.1"/>
    <property type="molecule type" value="Genomic_DNA"/>
</dbReference>
<dbReference type="Proteomes" id="UP000235388">
    <property type="component" value="Unassembled WGS sequence"/>
</dbReference>
<evidence type="ECO:0000313" key="2">
    <source>
        <dbReference type="EMBL" id="PLW14314.1"/>
    </source>
</evidence>
<organism evidence="2 3">
    <name type="scientific">Puccinia coronata f. sp. avenae</name>
    <dbReference type="NCBI Taxonomy" id="200324"/>
    <lineage>
        <taxon>Eukaryota</taxon>
        <taxon>Fungi</taxon>
        <taxon>Dikarya</taxon>
        <taxon>Basidiomycota</taxon>
        <taxon>Pucciniomycotina</taxon>
        <taxon>Pucciniomycetes</taxon>
        <taxon>Pucciniales</taxon>
        <taxon>Pucciniaceae</taxon>
        <taxon>Puccinia</taxon>
    </lineage>
</organism>
<dbReference type="AlphaFoldDB" id="A0A2N5SM63"/>
<gene>
    <name evidence="2" type="ORF">PCANC_22597</name>
</gene>
<evidence type="ECO:0000313" key="3">
    <source>
        <dbReference type="Proteomes" id="UP000235388"/>
    </source>
</evidence>
<sequence>MNSHPTSPESRLRVRSSNAPELHRGLKNKSSISSVETAKSASRQIALPADKFSVDVSVSPYVDIFVSSYVDAFVSSYVPRHGFRKQSRPASFLGPFATTKRATTP</sequence>
<name>A0A2N5SM63_9BASI</name>
<evidence type="ECO:0000256" key="1">
    <source>
        <dbReference type="SAM" id="MobiDB-lite"/>
    </source>
</evidence>
<protein>
    <submittedName>
        <fullName evidence="2">Uncharacterized protein</fullName>
    </submittedName>
</protein>
<comment type="caution">
    <text evidence="2">The sequence shown here is derived from an EMBL/GenBank/DDBJ whole genome shotgun (WGS) entry which is preliminary data.</text>
</comment>
<reference evidence="2 3" key="1">
    <citation type="submission" date="2017-11" db="EMBL/GenBank/DDBJ databases">
        <title>De novo assembly and phasing of dikaryotic genomes from two isolates of Puccinia coronata f. sp. avenae, the causal agent of oat crown rust.</title>
        <authorList>
            <person name="Miller M.E."/>
            <person name="Zhang Y."/>
            <person name="Omidvar V."/>
            <person name="Sperschneider J."/>
            <person name="Schwessinger B."/>
            <person name="Raley C."/>
            <person name="Palmer J.M."/>
            <person name="Garnica D."/>
            <person name="Upadhyaya N."/>
            <person name="Rathjen J."/>
            <person name="Taylor J.M."/>
            <person name="Park R.F."/>
            <person name="Dodds P.N."/>
            <person name="Hirsch C.D."/>
            <person name="Kianian S.F."/>
            <person name="Figueroa M."/>
        </authorList>
    </citation>
    <scope>NUCLEOTIDE SEQUENCE [LARGE SCALE GENOMIC DNA]</scope>
    <source>
        <strain evidence="2">12NC29</strain>
    </source>
</reference>
<feature type="compositionally biased region" description="Polar residues" evidence="1">
    <location>
        <begin position="1"/>
        <end position="19"/>
    </location>
</feature>
<keyword evidence="3" id="KW-1185">Reference proteome</keyword>
<proteinExistence type="predicted"/>
<feature type="region of interest" description="Disordered" evidence="1">
    <location>
        <begin position="1"/>
        <end position="34"/>
    </location>
</feature>
<accession>A0A2N5SM63</accession>